<accession>A0ABT2URN6</accession>
<evidence type="ECO:0008006" key="4">
    <source>
        <dbReference type="Google" id="ProtNLM"/>
    </source>
</evidence>
<keyword evidence="3" id="KW-1185">Reference proteome</keyword>
<reference evidence="2 3" key="1">
    <citation type="submission" date="2022-09" db="EMBL/GenBank/DDBJ databases">
        <authorList>
            <person name="Han X.L."/>
            <person name="Wang Q."/>
            <person name="Lu T."/>
        </authorList>
    </citation>
    <scope>NUCLEOTIDE SEQUENCE [LARGE SCALE GENOMIC DNA]</scope>
    <source>
        <strain evidence="2 3">WQ 127069</strain>
    </source>
</reference>
<feature type="chain" id="PRO_5046311715" description="Dockerin domain-containing protein" evidence="1">
    <location>
        <begin position="26"/>
        <end position="1169"/>
    </location>
</feature>
<organism evidence="2 3">
    <name type="scientific">Paenibacillus baimaensis</name>
    <dbReference type="NCBI Taxonomy" id="2982185"/>
    <lineage>
        <taxon>Bacteria</taxon>
        <taxon>Bacillati</taxon>
        <taxon>Bacillota</taxon>
        <taxon>Bacilli</taxon>
        <taxon>Bacillales</taxon>
        <taxon>Paenibacillaceae</taxon>
        <taxon>Paenibacillus</taxon>
    </lineage>
</organism>
<sequence>MKTKIIATALAMLVSVSTMTSPIMAESSAITPDANLFLDRVDRVYPDVATAEKQLQFFKTNLLSNQQPDGRIDNFPQKVTISAGNLVTGNITTNMGFEQGTSSTPDGWSYTGTSNLTWIHDLEASYEGARMLKLEALSESDGSLKQTISNPLDVLVDYVTPATAVVKQDSLLLLSAYVKTEQLSGSGKGVYVKVSFKDAGGADLGNSTMVAVNQGTQDWKELRGLVTVPSTQPTLIVIEAGLDGAMGTAYLDGIRLMRIDSSISTAAGSAGVQVGNKGAAAIPNANFDATPAWTANKQLNASGPEAAINQTLANGVSGKGGQIVSTSADTVASLTMNATASSNGTRQFGGNYRIFSVKYKTLPGFIAADGRGVAAKISYKDKSGKVIGNRTFYGGSTDGNWGEISGVFDTEYPVYTMSFELLLDHAVGTVIFDNASFIGIDQQSSSTEAGFGAAGLFAYMWEITGKTDALLAKQARKTLDFYMHNRVQTIDNPANADKLLTGAANSGAAYVPYYVSGSTTGADYPTTAFGLHNLASALKYGQELFTSAQLAEGKTQAYSMWKWLTRVVQFSTQKSQNQALVALLGGIEVAMLYDDAALKAEIYDYYTKGIPGTNLPDKAFRDEAREVVDGKSIFYEVKGFDVSYAGVSLSDLAEIIGEMPDQDASFKDLKAIIHADGMEMAEYFNSRLAADGWIFAGSRHNEGGGSSFNMGNFSGLSYWAQALNSDLGRFLIKGPSAVTPSYGETANLGHIAVHGPAALHRTIQQYPWVPSEQQKLEDYTFRKGKVSAYYKNENRQPLHISVSGTDFIENLVDSGTTTSKGPKIDRIMGMYFKDGNDKWQYDDVKSTTANMSTPGYFVRKDTGVTTAKSNVTKQYYITNGKSLYNVLAVQFSSDQSYKSLNQLIGLPYMSVPDYPYVPASVDPRMVRINGIYGSDGTPLLDLTKDTGEATAPEMRMGTAKVSGWPILKAVNAPAGGTAKPTWLSTADINQLNAGFTTTNGKVMDDLYTKALWDPTNVRVSDNNGVTVQFANSDKIMVKLTDSAAPVNYKAGEWVYFVAKYAPDSDTDSLTVTPVQTYSTRSDVLQSITIEDSGMKFVLNGSSDLFVDKQAGSVRLNGVKATASDLAALWQERGRTIAGDKASFPYQHDLDGNGIIDLTDLSLLGLYINN</sequence>
<evidence type="ECO:0000256" key="1">
    <source>
        <dbReference type="SAM" id="SignalP"/>
    </source>
</evidence>
<evidence type="ECO:0000313" key="3">
    <source>
        <dbReference type="Proteomes" id="UP001652445"/>
    </source>
</evidence>
<feature type="signal peptide" evidence="1">
    <location>
        <begin position="1"/>
        <end position="25"/>
    </location>
</feature>
<dbReference type="RefSeq" id="WP_262688104.1">
    <property type="nucleotide sequence ID" value="NZ_JAOQIO010000116.1"/>
</dbReference>
<gene>
    <name evidence="2" type="ORF">OB236_34720</name>
</gene>
<dbReference type="Gene3D" id="2.60.120.260">
    <property type="entry name" value="Galactose-binding domain-like"/>
    <property type="match status" value="2"/>
</dbReference>
<protein>
    <recommendedName>
        <fullName evidence="4">Dockerin domain-containing protein</fullName>
    </recommendedName>
</protein>
<proteinExistence type="predicted"/>
<evidence type="ECO:0000313" key="2">
    <source>
        <dbReference type="EMBL" id="MCU6797295.1"/>
    </source>
</evidence>
<dbReference type="EMBL" id="JAOQIO010000116">
    <property type="protein sequence ID" value="MCU6797295.1"/>
    <property type="molecule type" value="Genomic_DNA"/>
</dbReference>
<dbReference type="Proteomes" id="UP001652445">
    <property type="component" value="Unassembled WGS sequence"/>
</dbReference>
<comment type="caution">
    <text evidence="2">The sequence shown here is derived from an EMBL/GenBank/DDBJ whole genome shotgun (WGS) entry which is preliminary data.</text>
</comment>
<keyword evidence="1" id="KW-0732">Signal</keyword>
<name>A0ABT2URN6_9BACL</name>